<dbReference type="GO" id="GO:0003677">
    <property type="term" value="F:DNA binding"/>
    <property type="evidence" value="ECO:0007669"/>
    <property type="project" value="UniProtKB-KW"/>
</dbReference>
<keyword evidence="2" id="KW-0238">DNA-binding</keyword>
<evidence type="ECO:0000313" key="5">
    <source>
        <dbReference type="EMBL" id="ODP27267.1"/>
    </source>
</evidence>
<comment type="caution">
    <text evidence="5">The sequence shown here is derived from an EMBL/GenBank/DDBJ whole genome shotgun (WGS) entry which is preliminary data.</text>
</comment>
<accession>A0A1E3L0E1</accession>
<dbReference type="EMBL" id="MDER01000064">
    <property type="protein sequence ID" value="ODP27267.1"/>
    <property type="molecule type" value="Genomic_DNA"/>
</dbReference>
<keyword evidence="1" id="KW-0805">Transcription regulation</keyword>
<dbReference type="PANTHER" id="PTHR33204:SF29">
    <property type="entry name" value="TRANSCRIPTIONAL REGULATOR"/>
    <property type="match status" value="1"/>
</dbReference>
<protein>
    <submittedName>
        <fullName evidence="5">HTH-type transcriptional activator HxlR</fullName>
    </submittedName>
</protein>
<dbReference type="RefSeq" id="WP_241669234.1">
    <property type="nucleotide sequence ID" value="NZ_MDER01000064.1"/>
</dbReference>
<dbReference type="PANTHER" id="PTHR33204">
    <property type="entry name" value="TRANSCRIPTIONAL REGULATOR, MARR FAMILY"/>
    <property type="match status" value="1"/>
</dbReference>
<gene>
    <name evidence="5" type="ORF">PTI45_03392</name>
</gene>
<dbReference type="InterPro" id="IPR036388">
    <property type="entry name" value="WH-like_DNA-bd_sf"/>
</dbReference>
<dbReference type="InterPro" id="IPR002577">
    <property type="entry name" value="HTH_HxlR"/>
</dbReference>
<evidence type="ECO:0000259" key="4">
    <source>
        <dbReference type="PROSITE" id="PS51118"/>
    </source>
</evidence>
<evidence type="ECO:0000256" key="1">
    <source>
        <dbReference type="ARBA" id="ARBA00023015"/>
    </source>
</evidence>
<dbReference type="STRING" id="1886670.PTI45_03392"/>
<proteinExistence type="predicted"/>
<dbReference type="Gene3D" id="1.10.10.10">
    <property type="entry name" value="Winged helix-like DNA-binding domain superfamily/Winged helix DNA-binding domain"/>
    <property type="match status" value="1"/>
</dbReference>
<sequence length="112" mass="13127">MEMKVTEIKLMENCKSCPVEFAINTIGGKWKILIVYQLLQNDKIRFNELQRALSTVTHRTLTRQLRELEADGLIHRVAYAEMPPRVEYFLTDKGKTLTPILLQLQEWGLQHM</sequence>
<organism evidence="5 6">
    <name type="scientific">Paenibacillus nuruki</name>
    <dbReference type="NCBI Taxonomy" id="1886670"/>
    <lineage>
        <taxon>Bacteria</taxon>
        <taxon>Bacillati</taxon>
        <taxon>Bacillota</taxon>
        <taxon>Bacilli</taxon>
        <taxon>Bacillales</taxon>
        <taxon>Paenibacillaceae</taxon>
        <taxon>Paenibacillus</taxon>
    </lineage>
</organism>
<feature type="domain" description="HTH hxlR-type" evidence="4">
    <location>
        <begin position="17"/>
        <end position="112"/>
    </location>
</feature>
<reference evidence="5 6" key="1">
    <citation type="submission" date="2016-08" db="EMBL/GenBank/DDBJ databases">
        <title>Genome sequencing of Paenibacillus sp. TI45-13ar, isolated from Korean traditional nuruk.</title>
        <authorList>
            <person name="Kim S.-J."/>
        </authorList>
    </citation>
    <scope>NUCLEOTIDE SEQUENCE [LARGE SCALE GENOMIC DNA]</scope>
    <source>
        <strain evidence="5 6">TI45-13ar</strain>
    </source>
</reference>
<dbReference type="InterPro" id="IPR036390">
    <property type="entry name" value="WH_DNA-bd_sf"/>
</dbReference>
<dbReference type="PROSITE" id="PS51118">
    <property type="entry name" value="HTH_HXLR"/>
    <property type="match status" value="1"/>
</dbReference>
<dbReference type="SUPFAM" id="SSF46785">
    <property type="entry name" value="Winged helix' DNA-binding domain"/>
    <property type="match status" value="1"/>
</dbReference>
<evidence type="ECO:0000256" key="2">
    <source>
        <dbReference type="ARBA" id="ARBA00023125"/>
    </source>
</evidence>
<name>A0A1E3L0E1_9BACL</name>
<dbReference type="AlphaFoldDB" id="A0A1E3L0E1"/>
<dbReference type="Pfam" id="PF01638">
    <property type="entry name" value="HxlR"/>
    <property type="match status" value="1"/>
</dbReference>
<keyword evidence="6" id="KW-1185">Reference proteome</keyword>
<dbReference type="Proteomes" id="UP000094578">
    <property type="component" value="Unassembled WGS sequence"/>
</dbReference>
<evidence type="ECO:0000313" key="6">
    <source>
        <dbReference type="Proteomes" id="UP000094578"/>
    </source>
</evidence>
<evidence type="ECO:0000256" key="3">
    <source>
        <dbReference type="ARBA" id="ARBA00023163"/>
    </source>
</evidence>
<keyword evidence="3" id="KW-0804">Transcription</keyword>